<keyword evidence="1" id="KW-0472">Membrane</keyword>
<feature type="domain" description="Fatty acid desaturase" evidence="2">
    <location>
        <begin position="60"/>
        <end position="303"/>
    </location>
</feature>
<sequence>MNATSTFEHPSDAGDKAWLKVLSKYRNPHAGRSTFELAVTAVPFAILWAGAWAAVHYGLWYGLILVIPAAAFLLRLFAIQHDCGHGSFFARRRIDDWTGRAIGVLTLTPYDYWRRAHAQHHATAGNLDERGVGDITTLTVAEYNAQSWWGRLGYRLYRHPLVMFGIGPVWVFLLKQRLPFGMMRSGPVPWISTMATNLAVAVIAALLIWAVGIVPFLLVHLPIVLLAGAAGVWLFYIQHQFEETHWSKPPEWQFQHAAMHGASHYDLPLVLRWLTGNIGIHHVHHLSSRVPYYRLPEVLRDHPELGNVSRITLMESLRCVKLVLWDEKTNRLVSFREAKRQKAL</sequence>
<dbReference type="Proteomes" id="UP000026941">
    <property type="component" value="Unassembled WGS sequence"/>
</dbReference>
<dbReference type="PANTHER" id="PTHR19353">
    <property type="entry name" value="FATTY ACID DESATURASE 2"/>
    <property type="match status" value="1"/>
</dbReference>
<name>A0AA87Q616_RHIRH</name>
<comment type="caution">
    <text evidence="3">The sequence shown here is derived from an EMBL/GenBank/DDBJ whole genome shotgun (WGS) entry which is preliminary data.</text>
</comment>
<keyword evidence="1" id="KW-1133">Transmembrane helix</keyword>
<accession>A0AA87Q616</accession>
<feature type="transmembrane region" description="Helical" evidence="1">
    <location>
        <begin position="59"/>
        <end position="78"/>
    </location>
</feature>
<dbReference type="CDD" id="cd03507">
    <property type="entry name" value="Delta12-FADS-like"/>
    <property type="match status" value="1"/>
</dbReference>
<keyword evidence="1" id="KW-0812">Transmembrane</keyword>
<dbReference type="AlphaFoldDB" id="A0AA87Q616"/>
<feature type="transmembrane region" description="Helical" evidence="1">
    <location>
        <begin position="34"/>
        <end position="53"/>
    </location>
</feature>
<reference evidence="3 4" key="1">
    <citation type="submission" date="2014-05" db="EMBL/GenBank/DDBJ databases">
        <title>Whole genome shotgun sequence of Rhizobium rhizogenes NBRC 13257.</title>
        <authorList>
            <person name="Katano-Makiyama Y."/>
            <person name="Hosoyama A."/>
            <person name="Hashimoto M."/>
            <person name="Hosoyama Y."/>
            <person name="Noguchi M."/>
            <person name="Tsuchikane K."/>
            <person name="Kimura A."/>
            <person name="Ohji S."/>
            <person name="Ichikawa N."/>
            <person name="Yamazoe A."/>
            <person name="Fujita N."/>
        </authorList>
    </citation>
    <scope>NUCLEOTIDE SEQUENCE [LARGE SCALE GENOMIC DNA]</scope>
    <source>
        <strain evidence="3 4">NBRC 13257</strain>
    </source>
</reference>
<organism evidence="3 4">
    <name type="scientific">Rhizobium rhizogenes NBRC 13257</name>
    <dbReference type="NCBI Taxonomy" id="1220581"/>
    <lineage>
        <taxon>Bacteria</taxon>
        <taxon>Pseudomonadati</taxon>
        <taxon>Pseudomonadota</taxon>
        <taxon>Alphaproteobacteria</taxon>
        <taxon>Hyphomicrobiales</taxon>
        <taxon>Rhizobiaceae</taxon>
        <taxon>Rhizobium/Agrobacterium group</taxon>
        <taxon>Rhizobium</taxon>
    </lineage>
</organism>
<dbReference type="InterPro" id="IPR005804">
    <property type="entry name" value="FA_desaturase_dom"/>
</dbReference>
<dbReference type="GeneID" id="86852674"/>
<evidence type="ECO:0000313" key="4">
    <source>
        <dbReference type="Proteomes" id="UP000026941"/>
    </source>
</evidence>
<dbReference type="GO" id="GO:0016020">
    <property type="term" value="C:membrane"/>
    <property type="evidence" value="ECO:0007669"/>
    <property type="project" value="TreeGrafter"/>
</dbReference>
<dbReference type="InterPro" id="IPR012171">
    <property type="entry name" value="Fatty_acid_desaturase"/>
</dbReference>
<evidence type="ECO:0000259" key="2">
    <source>
        <dbReference type="Pfam" id="PF00487"/>
    </source>
</evidence>
<evidence type="ECO:0000313" key="3">
    <source>
        <dbReference type="EMBL" id="GAJ91934.1"/>
    </source>
</evidence>
<dbReference type="Pfam" id="PF00487">
    <property type="entry name" value="FA_desaturase"/>
    <property type="match status" value="1"/>
</dbReference>
<feature type="transmembrane region" description="Helical" evidence="1">
    <location>
        <begin position="216"/>
        <end position="236"/>
    </location>
</feature>
<dbReference type="GO" id="GO:0016717">
    <property type="term" value="F:oxidoreductase activity, acting on paired donors, with oxidation of a pair of donors resulting in the reduction of molecular oxygen to two molecules of water"/>
    <property type="evidence" value="ECO:0007669"/>
    <property type="project" value="TreeGrafter"/>
</dbReference>
<dbReference type="GO" id="GO:0006629">
    <property type="term" value="P:lipid metabolic process"/>
    <property type="evidence" value="ECO:0007669"/>
    <property type="project" value="InterPro"/>
</dbReference>
<gene>
    <name evidence="3" type="primary">des</name>
    <name evidence="3" type="ORF">RRH01S_03_00020</name>
</gene>
<evidence type="ECO:0000256" key="1">
    <source>
        <dbReference type="SAM" id="Phobius"/>
    </source>
</evidence>
<dbReference type="PANTHER" id="PTHR19353:SF73">
    <property type="entry name" value="FATTY ACID DESATURASE"/>
    <property type="match status" value="1"/>
</dbReference>
<dbReference type="RefSeq" id="WP_007688691.1">
    <property type="nucleotide sequence ID" value="NZ_BAYX01000003.1"/>
</dbReference>
<proteinExistence type="predicted"/>
<protein>
    <submittedName>
        <fullName evidence="3">Fatty acid desaturase</fullName>
    </submittedName>
</protein>
<dbReference type="EMBL" id="BAYX01000003">
    <property type="protein sequence ID" value="GAJ91934.1"/>
    <property type="molecule type" value="Genomic_DNA"/>
</dbReference>
<feature type="transmembrane region" description="Helical" evidence="1">
    <location>
        <begin position="161"/>
        <end position="178"/>
    </location>
</feature>
<feature type="transmembrane region" description="Helical" evidence="1">
    <location>
        <begin position="190"/>
        <end position="209"/>
    </location>
</feature>